<proteinExistence type="predicted"/>
<reference evidence="2" key="1">
    <citation type="journal article" date="2019" name="Int. J. Syst. Evol. Microbiol.">
        <title>The Global Catalogue of Microorganisms (GCM) 10K type strain sequencing project: providing services to taxonomists for standard genome sequencing and annotation.</title>
        <authorList>
            <consortium name="The Broad Institute Genomics Platform"/>
            <consortium name="The Broad Institute Genome Sequencing Center for Infectious Disease"/>
            <person name="Wu L."/>
            <person name="Ma J."/>
        </authorList>
    </citation>
    <scope>NUCLEOTIDE SEQUENCE [LARGE SCALE GENOMIC DNA]</scope>
    <source>
        <strain evidence="2">JCM 17441</strain>
    </source>
</reference>
<keyword evidence="2" id="KW-1185">Reference proteome</keyword>
<evidence type="ECO:0000313" key="2">
    <source>
        <dbReference type="Proteomes" id="UP001500620"/>
    </source>
</evidence>
<gene>
    <name evidence="1" type="ORF">GCM10022255_013800</name>
</gene>
<comment type="caution">
    <text evidence="1">The sequence shown here is derived from an EMBL/GenBank/DDBJ whole genome shotgun (WGS) entry which is preliminary data.</text>
</comment>
<protein>
    <submittedName>
        <fullName evidence="1">Uncharacterized protein</fullName>
    </submittedName>
</protein>
<accession>A0ABP8D0F7</accession>
<evidence type="ECO:0000313" key="1">
    <source>
        <dbReference type="EMBL" id="GAA4245646.1"/>
    </source>
</evidence>
<dbReference type="EMBL" id="BAABAT010000003">
    <property type="protein sequence ID" value="GAA4245646.1"/>
    <property type="molecule type" value="Genomic_DNA"/>
</dbReference>
<organism evidence="1 2">
    <name type="scientific">Dactylosporangium darangshiense</name>
    <dbReference type="NCBI Taxonomy" id="579108"/>
    <lineage>
        <taxon>Bacteria</taxon>
        <taxon>Bacillati</taxon>
        <taxon>Actinomycetota</taxon>
        <taxon>Actinomycetes</taxon>
        <taxon>Micromonosporales</taxon>
        <taxon>Micromonosporaceae</taxon>
        <taxon>Dactylosporangium</taxon>
    </lineage>
</organism>
<dbReference type="Proteomes" id="UP001500620">
    <property type="component" value="Unassembled WGS sequence"/>
</dbReference>
<sequence length="66" mass="7082">MSGGARHDQRAAVVCHVAQGRYHLRGFAQGAIPDAAGIDALGVVVNEEYRHGERDITRMQIIGDPA</sequence>
<name>A0ABP8D0F7_9ACTN</name>